<comment type="caution">
    <text evidence="5">The sequence shown here is derived from an EMBL/GenBank/DDBJ whole genome shotgun (WGS) entry which is preliminary data.</text>
</comment>
<dbReference type="SMART" id="SM00344">
    <property type="entry name" value="HTH_ASNC"/>
    <property type="match status" value="1"/>
</dbReference>
<dbReference type="AlphaFoldDB" id="A0A6B0Y056"/>
<evidence type="ECO:0000256" key="3">
    <source>
        <dbReference type="ARBA" id="ARBA00023163"/>
    </source>
</evidence>
<dbReference type="GO" id="GO:0005829">
    <property type="term" value="C:cytosol"/>
    <property type="evidence" value="ECO:0007669"/>
    <property type="project" value="TreeGrafter"/>
</dbReference>
<organism evidence="5">
    <name type="scientific">Boseongicola sp. SB0664_bin_43</name>
    <dbReference type="NCBI Taxonomy" id="2604844"/>
    <lineage>
        <taxon>Bacteria</taxon>
        <taxon>Pseudomonadati</taxon>
        <taxon>Pseudomonadota</taxon>
        <taxon>Alphaproteobacteria</taxon>
        <taxon>Rhodobacterales</taxon>
        <taxon>Paracoccaceae</taxon>
        <taxon>Boseongicola</taxon>
    </lineage>
</organism>
<feature type="domain" description="HTH asnC-type" evidence="4">
    <location>
        <begin position="2"/>
        <end position="63"/>
    </location>
</feature>
<dbReference type="PRINTS" id="PR00033">
    <property type="entry name" value="HTHASNC"/>
</dbReference>
<dbReference type="Pfam" id="PF13404">
    <property type="entry name" value="HTH_AsnC-type"/>
    <property type="match status" value="1"/>
</dbReference>
<dbReference type="Pfam" id="PF01037">
    <property type="entry name" value="AsnC_trans_reg"/>
    <property type="match status" value="1"/>
</dbReference>
<dbReference type="InterPro" id="IPR036388">
    <property type="entry name" value="WH-like_DNA-bd_sf"/>
</dbReference>
<evidence type="ECO:0000313" key="5">
    <source>
        <dbReference type="EMBL" id="MXY33090.1"/>
    </source>
</evidence>
<dbReference type="InterPro" id="IPR019888">
    <property type="entry name" value="Tscrpt_reg_AsnC-like"/>
</dbReference>
<accession>A0A6B0Y056</accession>
<evidence type="ECO:0000256" key="1">
    <source>
        <dbReference type="ARBA" id="ARBA00023015"/>
    </source>
</evidence>
<keyword evidence="2" id="KW-0238">DNA-binding</keyword>
<dbReference type="InterPro" id="IPR036390">
    <property type="entry name" value="WH_DNA-bd_sf"/>
</dbReference>
<reference evidence="5" key="1">
    <citation type="submission" date="2019-09" db="EMBL/GenBank/DDBJ databases">
        <title>Characterisation of the sponge microbiome using genome-centric metagenomics.</title>
        <authorList>
            <person name="Engelberts J.P."/>
            <person name="Robbins S.J."/>
            <person name="De Goeij J.M."/>
            <person name="Aranda M."/>
            <person name="Bell S.C."/>
            <person name="Webster N.S."/>
        </authorList>
    </citation>
    <scope>NUCLEOTIDE SEQUENCE</scope>
    <source>
        <strain evidence="5">SB0664_bin_43</strain>
    </source>
</reference>
<dbReference type="GO" id="GO:0006355">
    <property type="term" value="P:regulation of DNA-templated transcription"/>
    <property type="evidence" value="ECO:0007669"/>
    <property type="project" value="UniProtKB-ARBA"/>
</dbReference>
<dbReference type="InterPro" id="IPR011991">
    <property type="entry name" value="ArsR-like_HTH"/>
</dbReference>
<keyword evidence="3" id="KW-0804">Transcription</keyword>
<dbReference type="InterPro" id="IPR011008">
    <property type="entry name" value="Dimeric_a/b-barrel"/>
</dbReference>
<dbReference type="EMBL" id="VXRY01000121">
    <property type="protein sequence ID" value="MXY33090.1"/>
    <property type="molecule type" value="Genomic_DNA"/>
</dbReference>
<evidence type="ECO:0000259" key="4">
    <source>
        <dbReference type="PROSITE" id="PS50956"/>
    </source>
</evidence>
<evidence type="ECO:0000256" key="2">
    <source>
        <dbReference type="ARBA" id="ARBA00023125"/>
    </source>
</evidence>
<dbReference type="SUPFAM" id="SSF46785">
    <property type="entry name" value="Winged helix' DNA-binding domain"/>
    <property type="match status" value="1"/>
</dbReference>
<dbReference type="Gene3D" id="3.30.70.920">
    <property type="match status" value="1"/>
</dbReference>
<dbReference type="CDD" id="cd00090">
    <property type="entry name" value="HTH_ARSR"/>
    <property type="match status" value="1"/>
</dbReference>
<dbReference type="InterPro" id="IPR019887">
    <property type="entry name" value="Tscrpt_reg_AsnC/Lrp_C"/>
</dbReference>
<dbReference type="InterPro" id="IPR000485">
    <property type="entry name" value="AsnC-type_HTH_dom"/>
</dbReference>
<dbReference type="PANTHER" id="PTHR30154">
    <property type="entry name" value="LEUCINE-RESPONSIVE REGULATORY PROTEIN"/>
    <property type="match status" value="1"/>
</dbReference>
<sequence length="151" mass="16881">MMDDIDKKILHALSSDARRSVESVAEEIGLSTTPTRRRIKNLEAGGIIRRYTVDVDMEQAGYGLTVYVFMKLQSRDQATIATFEDKIKHLPEVTACALVTGPHDYVLTMRFEDMEAYNRFLRSVLAELPGVLGIETSVVIGSVKDEVPLPH</sequence>
<dbReference type="SUPFAM" id="SSF54909">
    <property type="entry name" value="Dimeric alpha+beta barrel"/>
    <property type="match status" value="1"/>
</dbReference>
<gene>
    <name evidence="5" type="ORF">F4Y60_03175</name>
</gene>
<dbReference type="Gene3D" id="1.10.10.10">
    <property type="entry name" value="Winged helix-like DNA-binding domain superfamily/Winged helix DNA-binding domain"/>
    <property type="match status" value="1"/>
</dbReference>
<dbReference type="PROSITE" id="PS50956">
    <property type="entry name" value="HTH_ASNC_2"/>
    <property type="match status" value="1"/>
</dbReference>
<protein>
    <submittedName>
        <fullName evidence="5">Lrp/AsnC family transcriptional regulator</fullName>
    </submittedName>
</protein>
<dbReference type="GO" id="GO:0043200">
    <property type="term" value="P:response to amino acid"/>
    <property type="evidence" value="ECO:0007669"/>
    <property type="project" value="TreeGrafter"/>
</dbReference>
<dbReference type="PANTHER" id="PTHR30154:SF34">
    <property type="entry name" value="TRANSCRIPTIONAL REGULATOR AZLB"/>
    <property type="match status" value="1"/>
</dbReference>
<keyword evidence="1" id="KW-0805">Transcription regulation</keyword>
<name>A0A6B0Y056_9RHOB</name>
<dbReference type="GO" id="GO:0043565">
    <property type="term" value="F:sequence-specific DNA binding"/>
    <property type="evidence" value="ECO:0007669"/>
    <property type="project" value="InterPro"/>
</dbReference>
<proteinExistence type="predicted"/>